<evidence type="ECO:0000256" key="6">
    <source>
        <dbReference type="SAM" id="MobiDB-lite"/>
    </source>
</evidence>
<keyword evidence="9" id="KW-1185">Reference proteome</keyword>
<feature type="compositionally biased region" description="Basic residues" evidence="6">
    <location>
        <begin position="677"/>
        <end position="687"/>
    </location>
</feature>
<feature type="domain" description="C2H2-type" evidence="7">
    <location>
        <begin position="1258"/>
        <end position="1285"/>
    </location>
</feature>
<evidence type="ECO:0000259" key="7">
    <source>
        <dbReference type="PROSITE" id="PS50157"/>
    </source>
</evidence>
<reference evidence="10" key="1">
    <citation type="submission" date="2025-08" db="UniProtKB">
        <authorList>
            <consortium name="RefSeq"/>
        </authorList>
    </citation>
    <scope>IDENTIFICATION</scope>
</reference>
<evidence type="ECO:0000313" key="9">
    <source>
        <dbReference type="Proteomes" id="UP000694871"/>
    </source>
</evidence>
<feature type="domain" description="C2H2-type" evidence="7">
    <location>
        <begin position="421"/>
        <end position="448"/>
    </location>
</feature>
<feature type="domain" description="C2H2-type" evidence="7">
    <location>
        <begin position="599"/>
        <end position="626"/>
    </location>
</feature>
<dbReference type="Pfam" id="PF00096">
    <property type="entry name" value="zf-C2H2"/>
    <property type="match status" value="16"/>
</dbReference>
<dbReference type="SMART" id="SM00349">
    <property type="entry name" value="KRAB"/>
    <property type="match status" value="1"/>
</dbReference>
<feature type="domain" description="C2H2-type" evidence="7">
    <location>
        <begin position="449"/>
        <end position="476"/>
    </location>
</feature>
<keyword evidence="2" id="KW-0677">Repeat</keyword>
<dbReference type="InterPro" id="IPR001909">
    <property type="entry name" value="KRAB"/>
</dbReference>
<keyword evidence="3 5" id="KW-0863">Zinc-finger</keyword>
<proteinExistence type="predicted"/>
<dbReference type="GeneID" id="107111912"/>
<feature type="domain" description="C2H2-type" evidence="7">
    <location>
        <begin position="1058"/>
        <end position="1085"/>
    </location>
</feature>
<dbReference type="Proteomes" id="UP000694871">
    <property type="component" value="Unplaced"/>
</dbReference>
<feature type="compositionally biased region" description="Basic residues" evidence="6">
    <location>
        <begin position="823"/>
        <end position="835"/>
    </location>
</feature>
<dbReference type="SUPFAM" id="SSF109640">
    <property type="entry name" value="KRAB domain (Kruppel-associated box)"/>
    <property type="match status" value="1"/>
</dbReference>
<feature type="domain" description="C2H2-type" evidence="7">
    <location>
        <begin position="393"/>
        <end position="420"/>
    </location>
</feature>
<dbReference type="Gene3D" id="3.30.160.60">
    <property type="entry name" value="Classic Zinc Finger"/>
    <property type="match status" value="17"/>
</dbReference>
<keyword evidence="4" id="KW-0862">Zinc</keyword>
<dbReference type="SUPFAM" id="SSF57667">
    <property type="entry name" value="beta-beta-alpha zinc fingers"/>
    <property type="match status" value="12"/>
</dbReference>
<evidence type="ECO:0000256" key="4">
    <source>
        <dbReference type="ARBA" id="ARBA00022833"/>
    </source>
</evidence>
<feature type="compositionally biased region" description="Basic residues" evidence="6">
    <location>
        <begin position="191"/>
        <end position="213"/>
    </location>
</feature>
<feature type="domain" description="C2H2-type" evidence="7">
    <location>
        <begin position="543"/>
        <end position="570"/>
    </location>
</feature>
<evidence type="ECO:0000256" key="1">
    <source>
        <dbReference type="ARBA" id="ARBA00022723"/>
    </source>
</evidence>
<dbReference type="PROSITE" id="PS00028">
    <property type="entry name" value="ZINC_FINGER_C2H2_1"/>
    <property type="match status" value="19"/>
</dbReference>
<evidence type="ECO:0000256" key="5">
    <source>
        <dbReference type="PROSITE-ProRule" id="PRU00042"/>
    </source>
</evidence>
<dbReference type="CDD" id="cd07765">
    <property type="entry name" value="KRAB_A-box"/>
    <property type="match status" value="1"/>
</dbReference>
<evidence type="ECO:0000256" key="2">
    <source>
        <dbReference type="ARBA" id="ARBA00022737"/>
    </source>
</evidence>
<accession>A0ABM1K407</accession>
<feature type="domain" description="C2H2-type" evidence="7">
    <location>
        <begin position="903"/>
        <end position="930"/>
    </location>
</feature>
<feature type="domain" description="C2H2-type" evidence="7">
    <location>
        <begin position="346"/>
        <end position="373"/>
    </location>
</feature>
<feature type="domain" description="C2H2-type" evidence="7">
    <location>
        <begin position="1286"/>
        <end position="1313"/>
    </location>
</feature>
<dbReference type="SMART" id="SM00355">
    <property type="entry name" value="ZnF_C2H2"/>
    <property type="match status" value="19"/>
</dbReference>
<sequence>MSQALTGGLLYHREGSIPRTPGARGPFPLARREELGSADPTHEARVLLGAGKGVPRAAEARPLGAEAAPRGSPSAGLCSLQVPVAFEDVAVYFSPEEWAELAEWQKELYQDVMVENYELVSSLECLLSIPELLSRLAPGGAPCEADPPLPAGNGDSPADGAARSPDQEGRGCPPLHPPRLSSEPLQGTLPRHPRTAGKRPKRARSQGRQRPARARPTTRDAEKTAQRSWRREKPYSCPRCQRSFLGRLALTAHRRLHLRKWARQRPQSGGQSSATSDTAVPPEGPPGTSANPSPVSQGEGSLPFWPEMALHQQAPAAHGFNPWSFGYGPPPLPGPQALGLHGSGEFICDQCGWSFHGWEELVTHQLVHMAAEGIAGSVPKAGALSQMASDRPYACTQCGKSFRHKPNLLAHRQVHTGERRYPCQECGKSFGSKAYLASHQHIHTGEKPYVCGQCGKSFRHKPNLLSHQKIHTRDPLPPSHPLDAFNGENFQSPRPAADSLRMEVFQPHRPPQDTHAPCFPSDPPQLQISLPPPQPLLAADRPFICPVCAKPFRCKPYLVAHIRIHTGEKPYACSRCPKRFSQKSNLVSHERLHTGEKPYACPLCPRVFSQGSNMRAHQRSHRNISASEADGCLRQGYPSCQTQQPDEGSFAKPSGEPTCEAFPASKHSARSPNARRAVGRAGRRGRRASAALGAEGLTRRPRRTGGLPIGPLRLQPHPRSRAPRPIGSGPTAAAGPCLPRPPWGQTGRRRGQWRRPTRQGMEPMEEVGLWTLREVGAKETPLDVGSGVLAMAQIRKEPPPEGDAEQPNGAPRKSAGCNGLRVERRRRRRSLSRLHKAAETQPSPAGLLLDGEDFGHGDRLSCDTKRLGQNSAGGGLYDKVVVFRVGEGKAGQRPCAAAAEGSFACKECGKCFAWRSSLNIHKRTHTGEKPFKCKTCGRRFSQKPNLLCHQRNHTGERPFKCARCERSFRQKQHLAKHQRTHLRARPSPHACPECQRGFSNKAVLRLHRRLHAHHRQLVFQELKKAYKETVARQREEARAGLGWGARPKGQRRRGVKKFICSECGKGFTWWSSLSIHQRIHTGEKPFPCTECGKSFTQKPNLLRHLRYHSGERPHACPKCGKGFTQKQHLVKHQRTHLAERGFQCHACGQSFPTKGALTVHQRAGHVGIDLPAMGPTDEKGGLPLSPPGSLGEWRGSLLASGRRLSLPPDLLSPPSDAEGQPVLIVEPGTRPQALSQTKKGVFWKPEVPKPPAPELKQYICNECGKGFVSWSALTIHQRIHTGERPYPCGECGKRFSQKPNLVRHQRYHTGEKPYPCAECGKCFVQKHHLSKHQRVHRKEARPGPPH</sequence>
<organism evidence="9 10">
    <name type="scientific">Gekko japonicus</name>
    <name type="common">Schlegel's Japanese gecko</name>
    <dbReference type="NCBI Taxonomy" id="146911"/>
    <lineage>
        <taxon>Eukaryota</taxon>
        <taxon>Metazoa</taxon>
        <taxon>Chordata</taxon>
        <taxon>Craniata</taxon>
        <taxon>Vertebrata</taxon>
        <taxon>Euteleostomi</taxon>
        <taxon>Lepidosauria</taxon>
        <taxon>Squamata</taxon>
        <taxon>Bifurcata</taxon>
        <taxon>Gekkota</taxon>
        <taxon>Gekkonidae</taxon>
        <taxon>Gekkoninae</taxon>
        <taxon>Gekko</taxon>
    </lineage>
</organism>
<feature type="domain" description="C2H2-type" evidence="7">
    <location>
        <begin position="235"/>
        <end position="262"/>
    </location>
</feature>
<feature type="domain" description="C2H2-type" evidence="7">
    <location>
        <begin position="1086"/>
        <end position="1113"/>
    </location>
</feature>
<dbReference type="PANTHER" id="PTHR24408">
    <property type="entry name" value="ZINC FINGER PROTEIN"/>
    <property type="match status" value="1"/>
</dbReference>
<dbReference type="InterPro" id="IPR013087">
    <property type="entry name" value="Znf_C2H2_type"/>
</dbReference>
<name>A0ABM1K407_GEKJA</name>
<feature type="compositionally biased region" description="Basic and acidic residues" evidence="6">
    <location>
        <begin position="217"/>
        <end position="234"/>
    </location>
</feature>
<feature type="domain" description="C2H2-type" evidence="7">
    <location>
        <begin position="1142"/>
        <end position="1170"/>
    </location>
</feature>
<feature type="compositionally biased region" description="Basic residues" evidence="6">
    <location>
        <begin position="747"/>
        <end position="757"/>
    </location>
</feature>
<evidence type="ECO:0000259" key="8">
    <source>
        <dbReference type="PROSITE" id="PS50805"/>
    </source>
</evidence>
<feature type="domain" description="C2H2-type" evidence="7">
    <location>
        <begin position="989"/>
        <end position="1016"/>
    </location>
</feature>
<feature type="domain" description="C2H2-type" evidence="7">
    <location>
        <begin position="959"/>
        <end position="986"/>
    </location>
</feature>
<feature type="region of interest" description="Disordered" evidence="6">
    <location>
        <begin position="143"/>
        <end position="236"/>
    </location>
</feature>
<evidence type="ECO:0000313" key="10">
    <source>
        <dbReference type="RefSeq" id="XP_015268444.1"/>
    </source>
</evidence>
<keyword evidence="1" id="KW-0479">Metal-binding</keyword>
<dbReference type="RefSeq" id="XP_015268444.1">
    <property type="nucleotide sequence ID" value="XM_015412958.1"/>
</dbReference>
<feature type="domain" description="C2H2-type" evidence="7">
    <location>
        <begin position="1114"/>
        <end position="1141"/>
    </location>
</feature>
<gene>
    <name evidence="10" type="primary">ZNF775</name>
</gene>
<feature type="domain" description="C2H2-type" evidence="7">
    <location>
        <begin position="571"/>
        <end position="598"/>
    </location>
</feature>
<evidence type="ECO:0000256" key="3">
    <source>
        <dbReference type="ARBA" id="ARBA00022771"/>
    </source>
</evidence>
<feature type="domain" description="KRAB" evidence="8">
    <location>
        <begin position="84"/>
        <end position="155"/>
    </location>
</feature>
<feature type="region of interest" description="Disordered" evidence="6">
    <location>
        <begin position="797"/>
        <end position="850"/>
    </location>
</feature>
<feature type="compositionally biased region" description="Polar residues" evidence="6">
    <location>
        <begin position="288"/>
        <end position="299"/>
    </location>
</feature>
<feature type="region of interest" description="Disordered" evidence="6">
    <location>
        <begin position="635"/>
        <end position="759"/>
    </location>
</feature>
<dbReference type="PANTHER" id="PTHR24408:SF34">
    <property type="entry name" value="ZINC FINGER PROTEIN 672-RELATED"/>
    <property type="match status" value="1"/>
</dbReference>
<protein>
    <submittedName>
        <fullName evidence="10">Zinc finger protein 775</fullName>
    </submittedName>
</protein>
<feature type="domain" description="C2H2-type" evidence="7">
    <location>
        <begin position="931"/>
        <end position="958"/>
    </location>
</feature>
<feature type="compositionally biased region" description="Low complexity" evidence="6">
    <location>
        <begin position="704"/>
        <end position="714"/>
    </location>
</feature>
<dbReference type="PROSITE" id="PS50805">
    <property type="entry name" value="KRAB"/>
    <property type="match status" value="1"/>
</dbReference>
<dbReference type="Pfam" id="PF01352">
    <property type="entry name" value="KRAB"/>
    <property type="match status" value="1"/>
</dbReference>
<dbReference type="InterPro" id="IPR036236">
    <property type="entry name" value="Znf_C2H2_sf"/>
</dbReference>
<dbReference type="Gene3D" id="6.10.140.140">
    <property type="match status" value="1"/>
</dbReference>
<dbReference type="PROSITE" id="PS50157">
    <property type="entry name" value="ZINC_FINGER_C2H2_2"/>
    <property type="match status" value="19"/>
</dbReference>
<feature type="domain" description="C2H2-type" evidence="7">
    <location>
        <begin position="1314"/>
        <end position="1341"/>
    </location>
</feature>
<feature type="compositionally biased region" description="Polar residues" evidence="6">
    <location>
        <begin position="265"/>
        <end position="278"/>
    </location>
</feature>
<feature type="region of interest" description="Disordered" evidence="6">
    <location>
        <begin position="262"/>
        <end position="303"/>
    </location>
</feature>
<dbReference type="InterPro" id="IPR036051">
    <property type="entry name" value="KRAB_dom_sf"/>
</dbReference>